<gene>
    <name evidence="4" type="ORF">EV682_11298</name>
    <name evidence="3" type="ORF">NCTC11159_04500</name>
</gene>
<dbReference type="Pfam" id="PF04023">
    <property type="entry name" value="FeoA"/>
    <property type="match status" value="1"/>
</dbReference>
<evidence type="ECO:0000313" key="6">
    <source>
        <dbReference type="Proteomes" id="UP000295794"/>
    </source>
</evidence>
<dbReference type="PANTHER" id="PTHR42954:SF2">
    <property type="entry name" value="FE(2+) TRANSPORT PROTEIN A"/>
    <property type="match status" value="1"/>
</dbReference>
<accession>A0A377SX31</accession>
<dbReference type="Gene3D" id="2.30.30.90">
    <property type="match status" value="1"/>
</dbReference>
<evidence type="ECO:0000313" key="5">
    <source>
        <dbReference type="Proteomes" id="UP000255108"/>
    </source>
</evidence>
<dbReference type="InterPro" id="IPR008988">
    <property type="entry name" value="Transcriptional_repressor_C"/>
</dbReference>
<evidence type="ECO:0000259" key="2">
    <source>
        <dbReference type="SMART" id="SM00899"/>
    </source>
</evidence>
<sequence length="98" mass="10721">MKLTKTVLIAKTMTLADLPLNTSARILSAQLDADLCQRLAALGLHVQRDIEVIRRGMLGGPLQLRVGSTEFMLRRKDARQILVDILPQADSSLIAVTA</sequence>
<proteinExistence type="predicted"/>
<protein>
    <submittedName>
        <fullName evidence="3">FeoA domain</fullName>
    </submittedName>
    <submittedName>
        <fullName evidence="4">Ferrous iron transport protein A</fullName>
    </submittedName>
</protein>
<keyword evidence="6" id="KW-1185">Reference proteome</keyword>
<dbReference type="SUPFAM" id="SSF50037">
    <property type="entry name" value="C-terminal domain of transcriptional repressors"/>
    <property type="match status" value="1"/>
</dbReference>
<dbReference type="AlphaFoldDB" id="A0A377SX31"/>
<dbReference type="InterPro" id="IPR052713">
    <property type="entry name" value="FeoA"/>
</dbReference>
<keyword evidence="1" id="KW-0408">Iron</keyword>
<dbReference type="PANTHER" id="PTHR42954">
    <property type="entry name" value="FE(2+) TRANSPORT PROTEIN A"/>
    <property type="match status" value="1"/>
</dbReference>
<reference evidence="3 5" key="1">
    <citation type="submission" date="2018-06" db="EMBL/GenBank/DDBJ databases">
        <authorList>
            <consortium name="Pathogen Informatics"/>
            <person name="Doyle S."/>
        </authorList>
    </citation>
    <scope>NUCLEOTIDE SEQUENCE [LARGE SCALE GENOMIC DNA]</scope>
    <source>
        <strain evidence="3 5">NCTC11159</strain>
    </source>
</reference>
<dbReference type="InterPro" id="IPR038157">
    <property type="entry name" value="FeoA_core_dom"/>
</dbReference>
<dbReference type="SMART" id="SM00899">
    <property type="entry name" value="FeoA"/>
    <property type="match status" value="1"/>
</dbReference>
<dbReference type="Proteomes" id="UP000295794">
    <property type="component" value="Unassembled WGS sequence"/>
</dbReference>
<evidence type="ECO:0000313" key="4">
    <source>
        <dbReference type="EMBL" id="TCU83375.1"/>
    </source>
</evidence>
<organism evidence="3 5">
    <name type="scientific">Iodobacter fluviatilis</name>
    <dbReference type="NCBI Taxonomy" id="537"/>
    <lineage>
        <taxon>Bacteria</taxon>
        <taxon>Pseudomonadati</taxon>
        <taxon>Pseudomonadota</taxon>
        <taxon>Betaproteobacteria</taxon>
        <taxon>Neisseriales</taxon>
        <taxon>Chitinibacteraceae</taxon>
        <taxon>Iodobacter</taxon>
    </lineage>
</organism>
<feature type="domain" description="Ferrous iron transporter FeoA-like" evidence="2">
    <location>
        <begin position="13"/>
        <end position="85"/>
    </location>
</feature>
<dbReference type="InterPro" id="IPR007167">
    <property type="entry name" value="Fe-transptr_FeoA-like"/>
</dbReference>
<dbReference type="EMBL" id="SMBT01000012">
    <property type="protein sequence ID" value="TCU83375.1"/>
    <property type="molecule type" value="Genomic_DNA"/>
</dbReference>
<dbReference type="GO" id="GO:0046914">
    <property type="term" value="F:transition metal ion binding"/>
    <property type="evidence" value="ECO:0007669"/>
    <property type="project" value="InterPro"/>
</dbReference>
<dbReference type="RefSeq" id="WP_207916712.1">
    <property type="nucleotide sequence ID" value="NZ_CAWOLO010000012.1"/>
</dbReference>
<evidence type="ECO:0000256" key="1">
    <source>
        <dbReference type="ARBA" id="ARBA00023004"/>
    </source>
</evidence>
<dbReference type="Proteomes" id="UP000255108">
    <property type="component" value="Unassembled WGS sequence"/>
</dbReference>
<dbReference type="EMBL" id="UGHR01000006">
    <property type="protein sequence ID" value="STR45908.1"/>
    <property type="molecule type" value="Genomic_DNA"/>
</dbReference>
<evidence type="ECO:0000313" key="3">
    <source>
        <dbReference type="EMBL" id="STR45908.1"/>
    </source>
</evidence>
<name>A0A377SX31_9NEIS</name>
<reference evidence="4 6" key="2">
    <citation type="submission" date="2019-03" db="EMBL/GenBank/DDBJ databases">
        <title>Genomic Encyclopedia of Type Strains, Phase IV (KMG-IV): sequencing the most valuable type-strain genomes for metagenomic binning, comparative biology and taxonomic classification.</title>
        <authorList>
            <person name="Goeker M."/>
        </authorList>
    </citation>
    <scope>NUCLEOTIDE SEQUENCE [LARGE SCALE GENOMIC DNA]</scope>
    <source>
        <strain evidence="4 6">DSM 3764</strain>
    </source>
</reference>